<evidence type="ECO:0000313" key="1">
    <source>
        <dbReference type="EMBL" id="CAF1570245.1"/>
    </source>
</evidence>
<proteinExistence type="predicted"/>
<protein>
    <submittedName>
        <fullName evidence="1">Uncharacterized protein</fullName>
    </submittedName>
</protein>
<dbReference type="Proteomes" id="UP000663855">
    <property type="component" value="Unassembled WGS sequence"/>
</dbReference>
<gene>
    <name evidence="1" type="ORF">CJN711_LOCUS31890</name>
</gene>
<reference evidence="1" key="1">
    <citation type="submission" date="2021-02" db="EMBL/GenBank/DDBJ databases">
        <authorList>
            <person name="Nowell W R."/>
        </authorList>
    </citation>
    <scope>NUCLEOTIDE SEQUENCE</scope>
</reference>
<dbReference type="AlphaFoldDB" id="A0A815YFW1"/>
<accession>A0A815YFW1</accession>
<sequence>FIQITISNLYIHGNHNIRFKIYTLMNYTFIVLTVYDLKLIHSSFCGAQFKIDTFMVATL</sequence>
<evidence type="ECO:0000313" key="2">
    <source>
        <dbReference type="Proteomes" id="UP000663855"/>
    </source>
</evidence>
<dbReference type="EMBL" id="CAJNOV010015270">
    <property type="protein sequence ID" value="CAF1570245.1"/>
    <property type="molecule type" value="Genomic_DNA"/>
</dbReference>
<name>A0A815YFW1_9BILA</name>
<comment type="caution">
    <text evidence="1">The sequence shown here is derived from an EMBL/GenBank/DDBJ whole genome shotgun (WGS) entry which is preliminary data.</text>
</comment>
<feature type="non-terminal residue" evidence="1">
    <location>
        <position position="1"/>
    </location>
</feature>
<organism evidence="1 2">
    <name type="scientific">Rotaria magnacalcarata</name>
    <dbReference type="NCBI Taxonomy" id="392030"/>
    <lineage>
        <taxon>Eukaryota</taxon>
        <taxon>Metazoa</taxon>
        <taxon>Spiralia</taxon>
        <taxon>Gnathifera</taxon>
        <taxon>Rotifera</taxon>
        <taxon>Eurotatoria</taxon>
        <taxon>Bdelloidea</taxon>
        <taxon>Philodinida</taxon>
        <taxon>Philodinidae</taxon>
        <taxon>Rotaria</taxon>
    </lineage>
</organism>